<evidence type="ECO:0000256" key="8">
    <source>
        <dbReference type="ARBA" id="ARBA00023136"/>
    </source>
</evidence>
<keyword evidence="6" id="KW-1133">Transmembrane helix</keyword>
<keyword evidence="5" id="KW-0677">Repeat</keyword>
<dbReference type="PROSITE" id="PS50920">
    <property type="entry name" value="SOLCAR"/>
    <property type="match status" value="3"/>
</dbReference>
<dbReference type="InterPro" id="IPR023395">
    <property type="entry name" value="MCP_dom_sf"/>
</dbReference>
<keyword evidence="7" id="KW-0496">Mitochondrion</keyword>
<evidence type="ECO:0000313" key="13">
    <source>
        <dbReference type="Proteomes" id="UP001153712"/>
    </source>
</evidence>
<dbReference type="Proteomes" id="UP001153712">
    <property type="component" value="Chromosome 15"/>
</dbReference>
<evidence type="ECO:0000256" key="7">
    <source>
        <dbReference type="ARBA" id="ARBA00023128"/>
    </source>
</evidence>
<reference evidence="12" key="1">
    <citation type="submission" date="2022-01" db="EMBL/GenBank/DDBJ databases">
        <authorList>
            <person name="King R."/>
        </authorList>
    </citation>
    <scope>NUCLEOTIDE SEQUENCE</scope>
</reference>
<evidence type="ECO:0000256" key="1">
    <source>
        <dbReference type="ARBA" id="ARBA00004225"/>
    </source>
</evidence>
<dbReference type="PANTHER" id="PTHR45788">
    <property type="entry name" value="SUCCINATE/FUMARATE MITOCHONDRIAL TRANSPORTER-RELATED"/>
    <property type="match status" value="1"/>
</dbReference>
<name>A0A9N9TGH7_PHYSR</name>
<keyword evidence="3 11" id="KW-0813">Transport</keyword>
<evidence type="ECO:0000256" key="9">
    <source>
        <dbReference type="ARBA" id="ARBA00042640"/>
    </source>
</evidence>
<dbReference type="PANTHER" id="PTHR45788:SF4">
    <property type="entry name" value="TRICARBOXYLATE TRANSPORT PROTEIN, MITOCHONDRIAL"/>
    <property type="match status" value="1"/>
</dbReference>
<evidence type="ECO:0000256" key="6">
    <source>
        <dbReference type="ARBA" id="ARBA00022989"/>
    </source>
</evidence>
<dbReference type="InterPro" id="IPR018108">
    <property type="entry name" value="MCP_transmembrane"/>
</dbReference>
<organism evidence="12 13">
    <name type="scientific">Phyllotreta striolata</name>
    <name type="common">Striped flea beetle</name>
    <name type="synonym">Crioceris striolata</name>
    <dbReference type="NCBI Taxonomy" id="444603"/>
    <lineage>
        <taxon>Eukaryota</taxon>
        <taxon>Metazoa</taxon>
        <taxon>Ecdysozoa</taxon>
        <taxon>Arthropoda</taxon>
        <taxon>Hexapoda</taxon>
        <taxon>Insecta</taxon>
        <taxon>Pterygota</taxon>
        <taxon>Neoptera</taxon>
        <taxon>Endopterygota</taxon>
        <taxon>Coleoptera</taxon>
        <taxon>Polyphaga</taxon>
        <taxon>Cucujiformia</taxon>
        <taxon>Chrysomeloidea</taxon>
        <taxon>Chrysomelidae</taxon>
        <taxon>Galerucinae</taxon>
        <taxon>Alticini</taxon>
        <taxon>Phyllotreta</taxon>
    </lineage>
</organism>
<dbReference type="FunFam" id="1.50.40.10:FF:000007">
    <property type="entry name" value="Mitochondrial tricarboxylate transport protein-like"/>
    <property type="match status" value="1"/>
</dbReference>
<proteinExistence type="inferred from homology"/>
<dbReference type="GO" id="GO:0071913">
    <property type="term" value="F:citrate secondary active transmembrane transporter activity"/>
    <property type="evidence" value="ECO:0007669"/>
    <property type="project" value="TreeGrafter"/>
</dbReference>
<evidence type="ECO:0000256" key="2">
    <source>
        <dbReference type="ARBA" id="ARBA00006375"/>
    </source>
</evidence>
<dbReference type="EMBL" id="OU900108">
    <property type="protein sequence ID" value="CAG9858049.1"/>
    <property type="molecule type" value="Genomic_DNA"/>
</dbReference>
<comment type="similarity">
    <text evidence="2 11">Belongs to the mitochondrial carrier (TC 2.A.29) family.</text>
</comment>
<keyword evidence="13" id="KW-1185">Reference proteome</keyword>
<feature type="repeat" description="Solcar" evidence="10">
    <location>
        <begin position="27"/>
        <end position="115"/>
    </location>
</feature>
<evidence type="ECO:0000256" key="11">
    <source>
        <dbReference type="RuleBase" id="RU000488"/>
    </source>
</evidence>
<dbReference type="GO" id="GO:0006843">
    <property type="term" value="P:mitochondrial citrate transmembrane transport"/>
    <property type="evidence" value="ECO:0007669"/>
    <property type="project" value="TreeGrafter"/>
</dbReference>
<dbReference type="InterPro" id="IPR002067">
    <property type="entry name" value="MCP"/>
</dbReference>
<dbReference type="SUPFAM" id="SSF103506">
    <property type="entry name" value="Mitochondrial carrier"/>
    <property type="match status" value="1"/>
</dbReference>
<keyword evidence="8 10" id="KW-0472">Membrane</keyword>
<dbReference type="Pfam" id="PF00153">
    <property type="entry name" value="Mito_carr"/>
    <property type="match status" value="3"/>
</dbReference>
<protein>
    <recommendedName>
        <fullName evidence="9">Citrate transport protein</fullName>
    </recommendedName>
</protein>
<evidence type="ECO:0000256" key="3">
    <source>
        <dbReference type="ARBA" id="ARBA00022448"/>
    </source>
</evidence>
<comment type="subcellular location">
    <subcellularLocation>
        <location evidence="1">Mitochondrion membrane</location>
        <topology evidence="1">Multi-pass membrane protein</topology>
    </subcellularLocation>
</comment>
<feature type="repeat" description="Solcar" evidence="10">
    <location>
        <begin position="126"/>
        <end position="212"/>
    </location>
</feature>
<evidence type="ECO:0000256" key="10">
    <source>
        <dbReference type="PROSITE-ProRule" id="PRU00282"/>
    </source>
</evidence>
<evidence type="ECO:0000256" key="4">
    <source>
        <dbReference type="ARBA" id="ARBA00022692"/>
    </source>
</evidence>
<keyword evidence="4 10" id="KW-0812">Transmembrane</keyword>
<feature type="repeat" description="Solcar" evidence="10">
    <location>
        <begin position="222"/>
        <end position="307"/>
    </location>
</feature>
<dbReference type="AlphaFoldDB" id="A0A9N9TGH7"/>
<evidence type="ECO:0000313" key="12">
    <source>
        <dbReference type="EMBL" id="CAG9858049.1"/>
    </source>
</evidence>
<dbReference type="GO" id="GO:0031966">
    <property type="term" value="C:mitochondrial membrane"/>
    <property type="evidence" value="ECO:0007669"/>
    <property type="project" value="UniProtKB-SubCell"/>
</dbReference>
<dbReference type="Gene3D" id="1.50.40.10">
    <property type="entry name" value="Mitochondrial carrier domain"/>
    <property type="match status" value="1"/>
</dbReference>
<accession>A0A9N9TGH7</accession>
<dbReference type="InterPro" id="IPR049563">
    <property type="entry name" value="TXTP-like"/>
</dbReference>
<sequence length="314" mass="34636">MPDYSRRSPFKRPWLDDRGLAAAEQGRSGLRGVFVGGITGGVEICITYPTEFVKTQLQLDEKGDRKKYKGIIDCVMKTVKERGVLGLYRGLSILIIGSIPKSAVRFGSYETIKGFVKGNNPTFTPAQSLLCGLGAGVCEAVLAVTPMEMVKVRFINDQRSANPQYRGLLHGVGTIVKNEGLLGLYKGVVATMIKQGTNQATRFFVMETCKSYYRAGDPNIVIPKPYIAMFGALAGLTSVYVNNPIDVVKTRMQGLEAKKYKNTLDCFITIGKNEGISAYYKGCIPRASRVVFDVALTFTIYETIMDFMNVLWPK</sequence>
<evidence type="ECO:0000256" key="5">
    <source>
        <dbReference type="ARBA" id="ARBA00022737"/>
    </source>
</evidence>
<dbReference type="OrthoDB" id="44467at2759"/>
<gene>
    <name evidence="12" type="ORF">PHYEVI_LOCUS4442</name>
</gene>
<dbReference type="PRINTS" id="PR00926">
    <property type="entry name" value="MITOCARRIER"/>
</dbReference>